<protein>
    <submittedName>
        <fullName evidence="2">Uncharacterized protein</fullName>
    </submittedName>
</protein>
<reference evidence="2" key="1">
    <citation type="journal article" date="2023" name="GigaByte">
        <title>Genome assembly of the bearded iris, Iris pallida Lam.</title>
        <authorList>
            <person name="Bruccoleri R.E."/>
            <person name="Oakeley E.J."/>
            <person name="Faust A.M.E."/>
            <person name="Altorfer M."/>
            <person name="Dessus-Babus S."/>
            <person name="Burckhardt D."/>
            <person name="Oertli M."/>
            <person name="Naumann U."/>
            <person name="Petersen F."/>
            <person name="Wong J."/>
        </authorList>
    </citation>
    <scope>NUCLEOTIDE SEQUENCE</scope>
    <source>
        <strain evidence="2">GSM-AAB239-AS_SAM_17_03QT</strain>
    </source>
</reference>
<dbReference type="Proteomes" id="UP001140949">
    <property type="component" value="Unassembled WGS sequence"/>
</dbReference>
<proteinExistence type="predicted"/>
<evidence type="ECO:0000313" key="2">
    <source>
        <dbReference type="EMBL" id="KAJ6838321.1"/>
    </source>
</evidence>
<dbReference type="AlphaFoldDB" id="A0AAX6HCL2"/>
<reference evidence="2" key="2">
    <citation type="submission" date="2023-04" db="EMBL/GenBank/DDBJ databases">
        <authorList>
            <person name="Bruccoleri R.E."/>
            <person name="Oakeley E.J."/>
            <person name="Faust A.-M."/>
            <person name="Dessus-Babus S."/>
            <person name="Altorfer M."/>
            <person name="Burckhardt D."/>
            <person name="Oertli M."/>
            <person name="Naumann U."/>
            <person name="Petersen F."/>
            <person name="Wong J."/>
        </authorList>
    </citation>
    <scope>NUCLEOTIDE SEQUENCE</scope>
    <source>
        <strain evidence="2">GSM-AAB239-AS_SAM_17_03QT</strain>
        <tissue evidence="2">Leaf</tissue>
    </source>
</reference>
<feature type="region of interest" description="Disordered" evidence="1">
    <location>
        <begin position="21"/>
        <end position="40"/>
    </location>
</feature>
<comment type="caution">
    <text evidence="2">The sequence shown here is derived from an EMBL/GenBank/DDBJ whole genome shotgun (WGS) entry which is preliminary data.</text>
</comment>
<evidence type="ECO:0000256" key="1">
    <source>
        <dbReference type="SAM" id="MobiDB-lite"/>
    </source>
</evidence>
<accession>A0AAX6HCL2</accession>
<sequence>MSLTMVATFFRRRVELFSGDSEDPPFLGDDGGIFSSDEVHDGGPQFRSAVRCSKVFPPMASTTRVLSGGDCHGDANSGGDGSSDSTATAVVFDSTSFLQRRRDLDRE</sequence>
<feature type="region of interest" description="Disordered" evidence="1">
    <location>
        <begin position="67"/>
        <end position="87"/>
    </location>
</feature>
<dbReference type="EMBL" id="JANAVB010010795">
    <property type="protein sequence ID" value="KAJ6838321.1"/>
    <property type="molecule type" value="Genomic_DNA"/>
</dbReference>
<evidence type="ECO:0000313" key="3">
    <source>
        <dbReference type="Proteomes" id="UP001140949"/>
    </source>
</evidence>
<name>A0AAX6HCL2_IRIPA</name>
<organism evidence="2 3">
    <name type="scientific">Iris pallida</name>
    <name type="common">Sweet iris</name>
    <dbReference type="NCBI Taxonomy" id="29817"/>
    <lineage>
        <taxon>Eukaryota</taxon>
        <taxon>Viridiplantae</taxon>
        <taxon>Streptophyta</taxon>
        <taxon>Embryophyta</taxon>
        <taxon>Tracheophyta</taxon>
        <taxon>Spermatophyta</taxon>
        <taxon>Magnoliopsida</taxon>
        <taxon>Liliopsida</taxon>
        <taxon>Asparagales</taxon>
        <taxon>Iridaceae</taxon>
        <taxon>Iridoideae</taxon>
        <taxon>Irideae</taxon>
        <taxon>Iris</taxon>
    </lineage>
</organism>
<gene>
    <name evidence="2" type="ORF">M6B38_321220</name>
</gene>
<keyword evidence="3" id="KW-1185">Reference proteome</keyword>